<dbReference type="EMBL" id="JADEWL010000115">
    <property type="protein sequence ID" value="MBE9215737.1"/>
    <property type="molecule type" value="Genomic_DNA"/>
</dbReference>
<sequence length="75" mass="8984">MFWFNLKVLFSLFAQIFLQTMDVQTIKERIALVESKREYLLSLLEQPNLGTLRIDVNQAIEEMDELLDEYKRTFP</sequence>
<gene>
    <name evidence="1" type="ORF">IQ247_24240</name>
</gene>
<dbReference type="Proteomes" id="UP000620559">
    <property type="component" value="Unassembled WGS sequence"/>
</dbReference>
<reference evidence="1" key="1">
    <citation type="submission" date="2020-10" db="EMBL/GenBank/DDBJ databases">
        <authorList>
            <person name="Castelo-Branco R."/>
            <person name="Eusebio N."/>
            <person name="Adriana R."/>
            <person name="Vieira A."/>
            <person name="Brugerolle De Fraissinette N."/>
            <person name="Rezende De Castro R."/>
            <person name="Schneider M.P."/>
            <person name="Vasconcelos V."/>
            <person name="Leao P.N."/>
        </authorList>
    </citation>
    <scope>NUCLEOTIDE SEQUENCE</scope>
    <source>
        <strain evidence="1">LEGE 06105</strain>
    </source>
</reference>
<protein>
    <submittedName>
        <fullName evidence="1">Uncharacterized protein</fullName>
    </submittedName>
</protein>
<dbReference type="AlphaFoldDB" id="A0A8J7K3Y5"/>
<organism evidence="1 2">
    <name type="scientific">Plectonema cf. radiosum LEGE 06105</name>
    <dbReference type="NCBI Taxonomy" id="945769"/>
    <lineage>
        <taxon>Bacteria</taxon>
        <taxon>Bacillati</taxon>
        <taxon>Cyanobacteriota</taxon>
        <taxon>Cyanophyceae</taxon>
        <taxon>Oscillatoriophycideae</taxon>
        <taxon>Oscillatoriales</taxon>
        <taxon>Microcoleaceae</taxon>
        <taxon>Plectonema</taxon>
    </lineage>
</organism>
<evidence type="ECO:0000313" key="1">
    <source>
        <dbReference type="EMBL" id="MBE9215737.1"/>
    </source>
</evidence>
<proteinExistence type="predicted"/>
<accession>A0A8J7K3Y5</accession>
<comment type="caution">
    <text evidence="1">The sequence shown here is derived from an EMBL/GenBank/DDBJ whole genome shotgun (WGS) entry which is preliminary data.</text>
</comment>
<keyword evidence="2" id="KW-1185">Reference proteome</keyword>
<name>A0A8J7K3Y5_9CYAN</name>
<evidence type="ECO:0000313" key="2">
    <source>
        <dbReference type="Proteomes" id="UP000620559"/>
    </source>
</evidence>